<dbReference type="AlphaFoldDB" id="A0A1S1RIV3"/>
<sequence>MDSIGVGERIRHAMSAAQLTQRALAQVTGISQPTLSRIVAGDRVAKMTEIIAIAGATGHSVAELTGVGSVADRAQYAARATNDAEMAAMRRELLHYLDLDAYLDDQGIPPLPVVA</sequence>
<reference evidence="3" key="1">
    <citation type="submission" date="2016-07" db="EMBL/GenBank/DDBJ databases">
        <title>Frankia sp. NRRL B-16219 Genome sequencing.</title>
        <authorList>
            <person name="Ghodhbane-Gtari F."/>
            <person name="Swanson E."/>
            <person name="Gueddou A."/>
            <person name="Louati M."/>
            <person name="Nouioui I."/>
            <person name="Hezbri K."/>
            <person name="Abebe-Akele F."/>
            <person name="Simpson S."/>
            <person name="Morris K."/>
            <person name="Thomas K."/>
            <person name="Gtari M."/>
            <person name="Tisa L.S."/>
        </authorList>
    </citation>
    <scope>NUCLEOTIDE SEQUENCE [LARGE SCALE GENOMIC DNA]</scope>
    <source>
        <strain evidence="3">NRRL B-16219</strain>
    </source>
</reference>
<dbReference type="OrthoDB" id="513181at2"/>
<dbReference type="SUPFAM" id="SSF47413">
    <property type="entry name" value="lambda repressor-like DNA-binding domains"/>
    <property type="match status" value="1"/>
</dbReference>
<dbReference type="SMART" id="SM00530">
    <property type="entry name" value="HTH_XRE"/>
    <property type="match status" value="1"/>
</dbReference>
<dbReference type="CDD" id="cd00093">
    <property type="entry name" value="HTH_XRE"/>
    <property type="match status" value="1"/>
</dbReference>
<evidence type="ECO:0000313" key="2">
    <source>
        <dbReference type="EMBL" id="OHV46663.1"/>
    </source>
</evidence>
<comment type="caution">
    <text evidence="2">The sequence shown here is derived from an EMBL/GenBank/DDBJ whole genome shotgun (WGS) entry which is preliminary data.</text>
</comment>
<dbReference type="GO" id="GO:0003677">
    <property type="term" value="F:DNA binding"/>
    <property type="evidence" value="ECO:0007669"/>
    <property type="project" value="InterPro"/>
</dbReference>
<dbReference type="Gene3D" id="1.10.260.40">
    <property type="entry name" value="lambda repressor-like DNA-binding domains"/>
    <property type="match status" value="1"/>
</dbReference>
<dbReference type="PROSITE" id="PS50943">
    <property type="entry name" value="HTH_CROC1"/>
    <property type="match status" value="1"/>
</dbReference>
<dbReference type="Proteomes" id="UP000179769">
    <property type="component" value="Unassembled WGS sequence"/>
</dbReference>
<protein>
    <submittedName>
        <fullName evidence="2">Transcriptional regulator</fullName>
    </submittedName>
</protein>
<dbReference type="InterPro" id="IPR001387">
    <property type="entry name" value="Cro/C1-type_HTH"/>
</dbReference>
<evidence type="ECO:0000313" key="3">
    <source>
        <dbReference type="Proteomes" id="UP000179769"/>
    </source>
</evidence>
<dbReference type="EMBL" id="MAXA01000002">
    <property type="protein sequence ID" value="OHV46663.1"/>
    <property type="molecule type" value="Genomic_DNA"/>
</dbReference>
<evidence type="ECO:0000259" key="1">
    <source>
        <dbReference type="PROSITE" id="PS50943"/>
    </source>
</evidence>
<organism evidence="2 3">
    <name type="scientific">Parafrankia soli</name>
    <dbReference type="NCBI Taxonomy" id="2599596"/>
    <lineage>
        <taxon>Bacteria</taxon>
        <taxon>Bacillati</taxon>
        <taxon>Actinomycetota</taxon>
        <taxon>Actinomycetes</taxon>
        <taxon>Frankiales</taxon>
        <taxon>Frankiaceae</taxon>
        <taxon>Parafrankia</taxon>
    </lineage>
</organism>
<dbReference type="InterPro" id="IPR010982">
    <property type="entry name" value="Lambda_DNA-bd_dom_sf"/>
</dbReference>
<accession>A0A1S1RIV3</accession>
<dbReference type="Pfam" id="PF13560">
    <property type="entry name" value="HTH_31"/>
    <property type="match status" value="1"/>
</dbReference>
<keyword evidence="3" id="KW-1185">Reference proteome</keyword>
<feature type="domain" description="HTH cro/C1-type" evidence="1">
    <location>
        <begin position="10"/>
        <end position="64"/>
    </location>
</feature>
<proteinExistence type="predicted"/>
<name>A0A1S1RIV3_9ACTN</name>
<gene>
    <name evidence="2" type="ORF">BBK14_01700</name>
</gene>